<dbReference type="InterPro" id="IPR005993">
    <property type="entry name" value="GMPR"/>
</dbReference>
<dbReference type="SMART" id="SM01240">
    <property type="entry name" value="IMPDH"/>
    <property type="match status" value="1"/>
</dbReference>
<dbReference type="GO" id="GO:0009117">
    <property type="term" value="P:nucleotide metabolic process"/>
    <property type="evidence" value="ECO:0007669"/>
    <property type="project" value="InterPro"/>
</dbReference>
<keyword evidence="5" id="KW-0630">Potassium</keyword>
<evidence type="ECO:0000256" key="4">
    <source>
        <dbReference type="ARBA" id="ARBA00022857"/>
    </source>
</evidence>
<evidence type="ECO:0000256" key="8">
    <source>
        <dbReference type="ARBA" id="ARBA00037691"/>
    </source>
</evidence>
<dbReference type="SUPFAM" id="SSF51412">
    <property type="entry name" value="Inosine monophosphate dehydrogenase (IMPDH)"/>
    <property type="match status" value="1"/>
</dbReference>
<proteinExistence type="inferred from homology"/>
<dbReference type="EMBL" id="MN740498">
    <property type="protein sequence ID" value="QHU29888.1"/>
    <property type="molecule type" value="Genomic_DNA"/>
</dbReference>
<dbReference type="Pfam" id="PF00478">
    <property type="entry name" value="IMPDH"/>
    <property type="match status" value="1"/>
</dbReference>
<dbReference type="EC" id="1.7.1.7" evidence="1"/>
<name>A0A6C0LJ36_9ZZZZ</name>
<dbReference type="PANTHER" id="PTHR43170:SF5">
    <property type="entry name" value="GMP REDUCTASE"/>
    <property type="match status" value="1"/>
</dbReference>
<dbReference type="CDD" id="cd00381">
    <property type="entry name" value="IMPDH"/>
    <property type="match status" value="1"/>
</dbReference>
<dbReference type="AlphaFoldDB" id="A0A6C0LJ36"/>
<evidence type="ECO:0000256" key="3">
    <source>
        <dbReference type="ARBA" id="ARBA00022723"/>
    </source>
</evidence>
<dbReference type="PIRSF" id="PIRSF000235">
    <property type="entry name" value="GMP_reductase"/>
    <property type="match status" value="1"/>
</dbReference>
<keyword evidence="3" id="KW-0479">Metal-binding</keyword>
<evidence type="ECO:0000256" key="7">
    <source>
        <dbReference type="ARBA" id="ARBA00030699"/>
    </source>
</evidence>
<evidence type="ECO:0000256" key="5">
    <source>
        <dbReference type="ARBA" id="ARBA00022958"/>
    </source>
</evidence>
<feature type="domain" description="IMP dehydrogenase/GMP reductase" evidence="10">
    <location>
        <begin position="13"/>
        <end position="341"/>
    </location>
</feature>
<dbReference type="InterPro" id="IPR015875">
    <property type="entry name" value="IMP_DH/GMP_Rdtase_CS"/>
</dbReference>
<keyword evidence="4" id="KW-0521">NADP</keyword>
<dbReference type="Gene3D" id="3.20.20.70">
    <property type="entry name" value="Aldolase class I"/>
    <property type="match status" value="1"/>
</dbReference>
<dbReference type="GO" id="GO:1902560">
    <property type="term" value="C:GMP reductase complex"/>
    <property type="evidence" value="ECO:0007669"/>
    <property type="project" value="InterPro"/>
</dbReference>
<evidence type="ECO:0000259" key="10">
    <source>
        <dbReference type="Pfam" id="PF00478"/>
    </source>
</evidence>
<protein>
    <recommendedName>
        <fullName evidence="2">GMP reductase</fullName>
        <ecNumber evidence="1">1.7.1.7</ecNumber>
    </recommendedName>
    <alternativeName>
        <fullName evidence="7">Guanosine 5'-monophosphate oxidoreductase</fullName>
    </alternativeName>
</protein>
<comment type="function">
    <text evidence="8">Catalyzes the irreversible NADPH-dependent deamination of GMP to IMP. It functions in the conversion of nucleobase, nucleoside and nucleotide derivatives of G to A nucleotides, and in maintaining the intracellular balance of A and G nucleotides.</text>
</comment>
<dbReference type="GO" id="GO:0003920">
    <property type="term" value="F:GMP reductase activity"/>
    <property type="evidence" value="ECO:0007669"/>
    <property type="project" value="UniProtKB-EC"/>
</dbReference>
<dbReference type="GO" id="GO:0046872">
    <property type="term" value="F:metal ion binding"/>
    <property type="evidence" value="ECO:0007669"/>
    <property type="project" value="UniProtKB-KW"/>
</dbReference>
<keyword evidence="6" id="KW-0560">Oxidoreductase</keyword>
<dbReference type="InterPro" id="IPR013785">
    <property type="entry name" value="Aldolase_TIM"/>
</dbReference>
<dbReference type="NCBIfam" id="NF003470">
    <property type="entry name" value="PRK05096.1"/>
    <property type="match status" value="1"/>
</dbReference>
<dbReference type="PROSITE" id="PS00487">
    <property type="entry name" value="IMP_DH_GMP_RED"/>
    <property type="match status" value="1"/>
</dbReference>
<dbReference type="InterPro" id="IPR001093">
    <property type="entry name" value="IMP_DH_GMPRt"/>
</dbReference>
<evidence type="ECO:0000313" key="11">
    <source>
        <dbReference type="EMBL" id="QHU29888.1"/>
    </source>
</evidence>
<evidence type="ECO:0000256" key="6">
    <source>
        <dbReference type="ARBA" id="ARBA00023002"/>
    </source>
</evidence>
<evidence type="ECO:0000256" key="9">
    <source>
        <dbReference type="ARBA" id="ARBA00048616"/>
    </source>
</evidence>
<sequence>MYYMNKIEYDEKLDFNNVLIRPKRSTISSRSNVNLTRKMTFKYAKNSWEHIPIIAANMDTTGTFEVYECLSKHGMVTALHKFYKPDDYIKFQKDMDVNPDLFMISTGISDNDFENLKNIFKVIHSNWICIDIANGYIDKLSSFCQKVRHEFPDKIIVAGNVVTREIVEDLILNGKVDVVKVGIGPGSACTTRLKTGVGMPQLSAILECCDAAHGVGGHIIADGGITCPGDMAKAFGGGADFVMMGGQFAGHDQNPGDLIDRDGKKYKLFYGMSSEKAQETHYGKMANYRSSEGRVVTIPYKGDLNDTVHDYLGGLRSTCTYINAHNIKNMAKCTTFVKTTQQLNTVFV</sequence>
<organism evidence="11">
    <name type="scientific">viral metagenome</name>
    <dbReference type="NCBI Taxonomy" id="1070528"/>
    <lineage>
        <taxon>unclassified sequences</taxon>
        <taxon>metagenomes</taxon>
        <taxon>organismal metagenomes</taxon>
    </lineage>
</organism>
<comment type="catalytic activity">
    <reaction evidence="9">
        <text>IMP + NH4(+) + NADP(+) = GMP + NADPH + 2 H(+)</text>
        <dbReference type="Rhea" id="RHEA:17185"/>
        <dbReference type="ChEBI" id="CHEBI:15378"/>
        <dbReference type="ChEBI" id="CHEBI:28938"/>
        <dbReference type="ChEBI" id="CHEBI:57783"/>
        <dbReference type="ChEBI" id="CHEBI:58053"/>
        <dbReference type="ChEBI" id="CHEBI:58115"/>
        <dbReference type="ChEBI" id="CHEBI:58349"/>
        <dbReference type="EC" id="1.7.1.7"/>
    </reaction>
</comment>
<evidence type="ECO:0000256" key="1">
    <source>
        <dbReference type="ARBA" id="ARBA00012678"/>
    </source>
</evidence>
<evidence type="ECO:0000256" key="2">
    <source>
        <dbReference type="ARBA" id="ARBA00015800"/>
    </source>
</evidence>
<dbReference type="InterPro" id="IPR050139">
    <property type="entry name" value="GMP_reductase"/>
</dbReference>
<dbReference type="PANTHER" id="PTHR43170">
    <property type="entry name" value="GMP REDUCTASE"/>
    <property type="match status" value="1"/>
</dbReference>
<dbReference type="HAMAP" id="MF_00596">
    <property type="entry name" value="GMP_reduct_type1"/>
    <property type="match status" value="1"/>
</dbReference>
<reference evidence="11" key="1">
    <citation type="journal article" date="2020" name="Nature">
        <title>Giant virus diversity and host interactions through global metagenomics.</title>
        <authorList>
            <person name="Schulz F."/>
            <person name="Roux S."/>
            <person name="Paez-Espino D."/>
            <person name="Jungbluth S."/>
            <person name="Walsh D.A."/>
            <person name="Denef V.J."/>
            <person name="McMahon K.D."/>
            <person name="Konstantinidis K.T."/>
            <person name="Eloe-Fadrosh E.A."/>
            <person name="Kyrpides N.C."/>
            <person name="Woyke T."/>
        </authorList>
    </citation>
    <scope>NUCLEOTIDE SEQUENCE</scope>
    <source>
        <strain evidence="11">GVMAG-M-3300027810-10</strain>
    </source>
</reference>
<accession>A0A6C0LJ36</accession>